<dbReference type="OrthoDB" id="9792238at2"/>
<dbReference type="InterPro" id="IPR008331">
    <property type="entry name" value="Ferritin_DPS_dom"/>
</dbReference>
<dbReference type="STRING" id="1236220.SAMN04488112_11878"/>
<dbReference type="InterPro" id="IPR012347">
    <property type="entry name" value="Ferritin-like"/>
</dbReference>
<evidence type="ECO:0000313" key="2">
    <source>
        <dbReference type="EMBL" id="SDC84474.1"/>
    </source>
</evidence>
<dbReference type="EMBL" id="FMZA01000018">
    <property type="protein sequence ID" value="SDC84474.1"/>
    <property type="molecule type" value="Genomic_DNA"/>
</dbReference>
<dbReference type="InterPro" id="IPR009078">
    <property type="entry name" value="Ferritin-like_SF"/>
</dbReference>
<dbReference type="SUPFAM" id="SSF47240">
    <property type="entry name" value="Ferritin-like"/>
    <property type="match status" value="1"/>
</dbReference>
<feature type="domain" description="Ferritin-like diiron" evidence="1">
    <location>
        <begin position="2"/>
        <end position="153"/>
    </location>
</feature>
<reference evidence="2 3" key="1">
    <citation type="submission" date="2016-10" db="EMBL/GenBank/DDBJ databases">
        <authorList>
            <person name="de Groot N.N."/>
        </authorList>
    </citation>
    <scope>NUCLEOTIDE SEQUENCE [LARGE SCALE GENOMIC DNA]</scope>
    <source>
        <strain evidence="2 3">DSM 45514</strain>
    </source>
</reference>
<dbReference type="AlphaFoldDB" id="A0A1G6PXS9"/>
<protein>
    <submittedName>
        <fullName evidence="2">Ferritin-like domain-containing protein</fullName>
    </submittedName>
</protein>
<dbReference type="GO" id="GO:0008199">
    <property type="term" value="F:ferric iron binding"/>
    <property type="evidence" value="ECO:0007669"/>
    <property type="project" value="InterPro"/>
</dbReference>
<dbReference type="CDD" id="cd00657">
    <property type="entry name" value="Ferritin_like"/>
    <property type="match status" value="1"/>
</dbReference>
<dbReference type="Pfam" id="PF00210">
    <property type="entry name" value="Ferritin"/>
    <property type="match status" value="1"/>
</dbReference>
<proteinExistence type="predicted"/>
<organism evidence="2 3">
    <name type="scientific">Melghirimyces thermohalophilus</name>
    <dbReference type="NCBI Taxonomy" id="1236220"/>
    <lineage>
        <taxon>Bacteria</taxon>
        <taxon>Bacillati</taxon>
        <taxon>Bacillota</taxon>
        <taxon>Bacilli</taxon>
        <taxon>Bacillales</taxon>
        <taxon>Thermoactinomycetaceae</taxon>
        <taxon>Melghirimyces</taxon>
    </lineage>
</organism>
<dbReference type="Proteomes" id="UP000199387">
    <property type="component" value="Unassembled WGS sequence"/>
</dbReference>
<name>A0A1G6PXS9_9BACL</name>
<evidence type="ECO:0000259" key="1">
    <source>
        <dbReference type="PROSITE" id="PS50905"/>
    </source>
</evidence>
<dbReference type="InterPro" id="IPR009040">
    <property type="entry name" value="Ferritin-like_diiron"/>
</dbReference>
<keyword evidence="3" id="KW-1185">Reference proteome</keyword>
<gene>
    <name evidence="2" type="ORF">SAMN04488112_11878</name>
</gene>
<dbReference type="Gene3D" id="1.20.1260.10">
    <property type="match status" value="1"/>
</dbReference>
<evidence type="ECO:0000313" key="3">
    <source>
        <dbReference type="Proteomes" id="UP000199387"/>
    </source>
</evidence>
<sequence length="153" mass="16940">MDQEIKTLIDGLNEDLAHEYAAVISYTHHAAVVSGLARPILKELFEKEAQDELTHASYLSEKIADLVQPGEIKQAEEVRGYWKAPSPMKKRQSVCKKVQTATDGCGFFRVSVPICINECGQQLCSSVSMNCYNTKNADITVVLGVYKGLLTFI</sequence>
<dbReference type="RefSeq" id="WP_091571957.1">
    <property type="nucleotide sequence ID" value="NZ_FMZA01000018.1"/>
</dbReference>
<dbReference type="PROSITE" id="PS50905">
    <property type="entry name" value="FERRITIN_LIKE"/>
    <property type="match status" value="1"/>
</dbReference>
<accession>A0A1G6PXS9</accession>